<evidence type="ECO:0000313" key="1">
    <source>
        <dbReference type="EMBL" id="OVA19977.1"/>
    </source>
</evidence>
<keyword evidence="2" id="KW-1185">Reference proteome</keyword>
<evidence type="ECO:0000313" key="2">
    <source>
        <dbReference type="Proteomes" id="UP000195402"/>
    </source>
</evidence>
<dbReference type="Proteomes" id="UP000195402">
    <property type="component" value="Unassembled WGS sequence"/>
</dbReference>
<gene>
    <name evidence="1" type="ORF">BVC80_1441g5</name>
</gene>
<accession>A0A200RB99</accession>
<protein>
    <submittedName>
        <fullName evidence="1">Uncharacterized protein</fullName>
    </submittedName>
</protein>
<name>A0A200RB99_MACCD</name>
<comment type="caution">
    <text evidence="1">The sequence shown here is derived from an EMBL/GenBank/DDBJ whole genome shotgun (WGS) entry which is preliminary data.</text>
</comment>
<dbReference type="EMBL" id="MVGT01000158">
    <property type="protein sequence ID" value="OVA19977.1"/>
    <property type="molecule type" value="Genomic_DNA"/>
</dbReference>
<dbReference type="InParanoid" id="A0A200RB99"/>
<reference evidence="1 2" key="1">
    <citation type="journal article" date="2017" name="Mol. Plant">
        <title>The Genome of Medicinal Plant Macleaya cordata Provides New Insights into Benzylisoquinoline Alkaloids Metabolism.</title>
        <authorList>
            <person name="Liu X."/>
            <person name="Liu Y."/>
            <person name="Huang P."/>
            <person name="Ma Y."/>
            <person name="Qing Z."/>
            <person name="Tang Q."/>
            <person name="Cao H."/>
            <person name="Cheng P."/>
            <person name="Zheng Y."/>
            <person name="Yuan Z."/>
            <person name="Zhou Y."/>
            <person name="Liu J."/>
            <person name="Tang Z."/>
            <person name="Zhuo Y."/>
            <person name="Zhang Y."/>
            <person name="Yu L."/>
            <person name="Huang J."/>
            <person name="Yang P."/>
            <person name="Peng Q."/>
            <person name="Zhang J."/>
            <person name="Jiang W."/>
            <person name="Zhang Z."/>
            <person name="Lin K."/>
            <person name="Ro D.K."/>
            <person name="Chen X."/>
            <person name="Xiong X."/>
            <person name="Shang Y."/>
            <person name="Huang S."/>
            <person name="Zeng J."/>
        </authorList>
    </citation>
    <scope>NUCLEOTIDE SEQUENCE [LARGE SCALE GENOMIC DNA]</scope>
    <source>
        <strain evidence="2">cv. BLH2017</strain>
        <tissue evidence="1">Root</tissue>
    </source>
</reference>
<proteinExistence type="predicted"/>
<sequence length="113" mass="11785">MVNNTPNRTWYEDFLLSLRFILKDRNSGLCQAHLFVGGVGCGGYGGGGGGVVTMVMVGTVGTTMVIHTMEAVVEGQLGFGVVVVAEDEDEDEEDGDGDGGSTSVLRKVCVLPS</sequence>
<dbReference type="AlphaFoldDB" id="A0A200RB99"/>
<organism evidence="1 2">
    <name type="scientific">Macleaya cordata</name>
    <name type="common">Five-seeded plume-poppy</name>
    <name type="synonym">Bocconia cordata</name>
    <dbReference type="NCBI Taxonomy" id="56857"/>
    <lineage>
        <taxon>Eukaryota</taxon>
        <taxon>Viridiplantae</taxon>
        <taxon>Streptophyta</taxon>
        <taxon>Embryophyta</taxon>
        <taxon>Tracheophyta</taxon>
        <taxon>Spermatophyta</taxon>
        <taxon>Magnoliopsida</taxon>
        <taxon>Ranunculales</taxon>
        <taxon>Papaveraceae</taxon>
        <taxon>Papaveroideae</taxon>
        <taxon>Macleaya</taxon>
    </lineage>
</organism>